<protein>
    <submittedName>
        <fullName evidence="1">Uncharacterized protein</fullName>
    </submittedName>
</protein>
<gene>
    <name evidence="1" type="ORF">KSF_009060</name>
</gene>
<accession>A0A8J3IC50</accession>
<keyword evidence="2" id="KW-1185">Reference proteome</keyword>
<organism evidence="1 2">
    <name type="scientific">Reticulibacter mediterranei</name>
    <dbReference type="NCBI Taxonomy" id="2778369"/>
    <lineage>
        <taxon>Bacteria</taxon>
        <taxon>Bacillati</taxon>
        <taxon>Chloroflexota</taxon>
        <taxon>Ktedonobacteria</taxon>
        <taxon>Ktedonobacterales</taxon>
        <taxon>Reticulibacteraceae</taxon>
        <taxon>Reticulibacter</taxon>
    </lineage>
</organism>
<name>A0A8J3IC50_9CHLR</name>
<proteinExistence type="predicted"/>
<dbReference type="RefSeq" id="WP_220201793.1">
    <property type="nucleotide sequence ID" value="NZ_BNJK01000001.1"/>
</dbReference>
<comment type="caution">
    <text evidence="1">The sequence shown here is derived from an EMBL/GenBank/DDBJ whole genome shotgun (WGS) entry which is preliminary data.</text>
</comment>
<dbReference type="EMBL" id="BNJK01000001">
    <property type="protein sequence ID" value="GHO90858.1"/>
    <property type="molecule type" value="Genomic_DNA"/>
</dbReference>
<evidence type="ECO:0000313" key="2">
    <source>
        <dbReference type="Proteomes" id="UP000597444"/>
    </source>
</evidence>
<dbReference type="AlphaFoldDB" id="A0A8J3IC50"/>
<reference evidence="1" key="1">
    <citation type="submission" date="2020-10" db="EMBL/GenBank/DDBJ databases">
        <title>Taxonomic study of unclassified bacteria belonging to the class Ktedonobacteria.</title>
        <authorList>
            <person name="Yabe S."/>
            <person name="Wang C.M."/>
            <person name="Zheng Y."/>
            <person name="Sakai Y."/>
            <person name="Cavaletti L."/>
            <person name="Monciardini P."/>
            <person name="Donadio S."/>
        </authorList>
    </citation>
    <scope>NUCLEOTIDE SEQUENCE</scope>
    <source>
        <strain evidence="1">ID150040</strain>
    </source>
</reference>
<sequence length="188" mass="21539">MSKELSTMSKKLDQKSILSFLIQHGYATIVEQLTTPGGEHPPDFYIELVNGLLEQPEFAHLPVMVDENVRWLRLKEFATRCATFAVIGAENGRQVRQIQRQDGEKVALHDYYQPGLRAGWSLLDAPEGRADWEIVAYRAWYEHGFAREWNEGTTADKQEIYATGEIDPAFLERLHEELEKSIRDTSSS</sequence>
<evidence type="ECO:0000313" key="1">
    <source>
        <dbReference type="EMBL" id="GHO90858.1"/>
    </source>
</evidence>
<dbReference type="Proteomes" id="UP000597444">
    <property type="component" value="Unassembled WGS sequence"/>
</dbReference>